<proteinExistence type="predicted"/>
<evidence type="ECO:0000259" key="3">
    <source>
        <dbReference type="PROSITE" id="PS51173"/>
    </source>
</evidence>
<reference evidence="4 5" key="1">
    <citation type="submission" date="2023-07" db="EMBL/GenBank/DDBJ databases">
        <title>Genomic Encyclopedia of Type Strains, Phase IV (KMG-IV): sequencing the most valuable type-strain genomes for metagenomic binning, comparative biology and taxonomic classification.</title>
        <authorList>
            <person name="Goeker M."/>
        </authorList>
    </citation>
    <scope>NUCLEOTIDE SEQUENCE [LARGE SCALE GENOMIC DNA]</scope>
    <source>
        <strain evidence="4 5">DSM 40573</strain>
    </source>
</reference>
<feature type="domain" description="CBM2" evidence="3">
    <location>
        <begin position="7"/>
        <end position="117"/>
    </location>
</feature>
<dbReference type="GO" id="GO:0016985">
    <property type="term" value="F:mannan endo-1,4-beta-mannosidase activity"/>
    <property type="evidence" value="ECO:0007669"/>
    <property type="project" value="UniProtKB-EC"/>
</dbReference>
<keyword evidence="2" id="KW-0119">Carbohydrate metabolism</keyword>
<keyword evidence="1" id="KW-0732">Signal</keyword>
<evidence type="ECO:0000313" key="5">
    <source>
        <dbReference type="Proteomes" id="UP001236795"/>
    </source>
</evidence>
<dbReference type="Pfam" id="PF00553">
    <property type="entry name" value="CBM_2"/>
    <property type="match status" value="1"/>
</dbReference>
<keyword evidence="4" id="KW-0326">Glycosidase</keyword>
<dbReference type="Gene3D" id="2.60.40.290">
    <property type="match status" value="1"/>
</dbReference>
<dbReference type="RefSeq" id="WP_370879104.1">
    <property type="nucleotide sequence ID" value="NZ_JAUSWC010000022.1"/>
</dbReference>
<keyword evidence="2" id="KW-0624">Polysaccharide degradation</keyword>
<keyword evidence="4" id="KW-0378">Hydrolase</keyword>
<accession>A0ABU0KMB4</accession>
<dbReference type="EC" id="3.2.1.78" evidence="4"/>
<keyword evidence="5" id="KW-1185">Reference proteome</keyword>
<gene>
    <name evidence="4" type="ORF">QO019_005387</name>
</gene>
<dbReference type="InterPro" id="IPR012291">
    <property type="entry name" value="CBM2_carb-bd_dom_sf"/>
</dbReference>
<dbReference type="PROSITE" id="PS51173">
    <property type="entry name" value="CBM2"/>
    <property type="match status" value="1"/>
</dbReference>
<evidence type="ECO:0000256" key="1">
    <source>
        <dbReference type="ARBA" id="ARBA00022729"/>
    </source>
</evidence>
<dbReference type="SMART" id="SM00637">
    <property type="entry name" value="CBD_II"/>
    <property type="match status" value="1"/>
</dbReference>
<name>A0ABU0KMB4_9ACTN</name>
<sequence length="117" mass="11982">MDVITASGPAAGPCAVTYRVTGKWPGGFQGEVVVRNTRSTAVDGWTLRWTFPTGQRITSLWGGTVTQSGAEVSVEAAPYTATIPPSGSVSLGFTGTRAGTDTDPTVFLLNGAECSAA</sequence>
<dbReference type="EMBL" id="JAUSWC010000022">
    <property type="protein sequence ID" value="MDQ0490504.1"/>
    <property type="molecule type" value="Genomic_DNA"/>
</dbReference>
<dbReference type="InterPro" id="IPR001919">
    <property type="entry name" value="CBD2"/>
</dbReference>
<dbReference type="InterPro" id="IPR008965">
    <property type="entry name" value="CBM2/CBM3_carb-bd_dom_sf"/>
</dbReference>
<dbReference type="SUPFAM" id="SSF49384">
    <property type="entry name" value="Carbohydrate-binding domain"/>
    <property type="match status" value="1"/>
</dbReference>
<dbReference type="Proteomes" id="UP001236795">
    <property type="component" value="Unassembled WGS sequence"/>
</dbReference>
<evidence type="ECO:0000256" key="2">
    <source>
        <dbReference type="ARBA" id="ARBA00023326"/>
    </source>
</evidence>
<protein>
    <submittedName>
        <fullName evidence="4">Mannan endo-1,4-beta-mannosidase</fullName>
        <ecNumber evidence="4">3.2.1.78</ecNumber>
    </submittedName>
</protein>
<comment type="caution">
    <text evidence="4">The sequence shown here is derived from an EMBL/GenBank/DDBJ whole genome shotgun (WGS) entry which is preliminary data.</text>
</comment>
<evidence type="ECO:0000313" key="4">
    <source>
        <dbReference type="EMBL" id="MDQ0490504.1"/>
    </source>
</evidence>
<organism evidence="4 5">
    <name type="scientific">Streptomyces thermodiastaticus</name>
    <dbReference type="NCBI Taxonomy" id="44061"/>
    <lineage>
        <taxon>Bacteria</taxon>
        <taxon>Bacillati</taxon>
        <taxon>Actinomycetota</taxon>
        <taxon>Actinomycetes</taxon>
        <taxon>Kitasatosporales</taxon>
        <taxon>Streptomycetaceae</taxon>
        <taxon>Streptomyces</taxon>
    </lineage>
</organism>